<dbReference type="AlphaFoldDB" id="B2TIC2"/>
<evidence type="ECO:0000313" key="1">
    <source>
        <dbReference type="EMBL" id="ACD23613.1"/>
    </source>
</evidence>
<reference evidence="1" key="1">
    <citation type="submission" date="2009-06" db="EMBL/GenBank/DDBJ databases">
        <authorList>
            <consortium name="US DOE Joint Genome Institute (JGI-PGF)"/>
            <person name="Lucas S."/>
            <person name="Copeland A."/>
            <person name="Lapidus A."/>
            <person name="Glavina del Rio T."/>
            <person name="Dalin E."/>
            <person name="Tice H."/>
            <person name="Bruce D."/>
            <person name="Goodwin L."/>
            <person name="Pitluck S."/>
            <person name="Kyrpides N."/>
            <person name="Mavromatis K."/>
            <person name="Ivanova N."/>
            <person name="Saunders E."/>
            <person name="Brettin T."/>
            <person name="Detter J.C."/>
            <person name="Han C."/>
            <person name="Larimer F."/>
            <person name="Land M."/>
            <person name="Hauser L."/>
            <person name="Markowitz V."/>
            <person name="Cheng J.-F."/>
            <person name="Hugenholtz P."/>
            <person name="Woyke T."/>
            <person name="Wu D."/>
            <person name="Gronow S."/>
            <person name="Klenk H.-P."/>
            <person name="Eisen J.A."/>
        </authorList>
    </citation>
    <scope>NUCLEOTIDE SEQUENCE</scope>
    <source>
        <strain evidence="1">Eklund 17B</strain>
    </source>
</reference>
<protein>
    <submittedName>
        <fullName evidence="1">Uncharacterized protein</fullName>
    </submittedName>
</protein>
<accession>U4PKH6</accession>
<reference evidence="1" key="2">
    <citation type="submission" date="2009-08" db="EMBL/GenBank/DDBJ databases">
        <authorList>
            <person name="Shrivastava S."/>
            <person name="Brinkac L.M."/>
            <person name="Dodson R.J."/>
            <person name="Harkins D.M."/>
            <person name="Durkin A.S."/>
            <person name="Sutton G."/>
        </authorList>
    </citation>
    <scope>NUCLEOTIDE SEQUENCE</scope>
    <source>
        <strain evidence="1">Eklund 17B</strain>
    </source>
</reference>
<proteinExistence type="predicted"/>
<dbReference type="PATRIC" id="fig|935198.13.peg.1768"/>
<dbReference type="EMBL" id="CP001056">
    <property type="protein sequence ID" value="ACD23613.1"/>
    <property type="molecule type" value="Genomic_DNA"/>
</dbReference>
<sequence>MNCGCGIPLECPKCKEKLYRKRKIEGTYIIIERVCQNSQCDYIIREAKIFNDDVN</sequence>
<dbReference type="HOGENOM" id="CLU_3023867_0_0_9"/>
<accession>B2TIC2</accession>
<dbReference type="KEGG" id="cbk:CLL_A1822"/>
<gene>
    <name evidence="1" type="ordered locus">CLL_A1822</name>
</gene>
<name>B2TIC2_CLOBB</name>
<organism evidence="1">
    <name type="scientific">Clostridium botulinum (strain Eklund 17B / Type B)</name>
    <dbReference type="NCBI Taxonomy" id="935198"/>
    <lineage>
        <taxon>Bacteria</taxon>
        <taxon>Bacillati</taxon>
        <taxon>Bacillota</taxon>
        <taxon>Clostridia</taxon>
        <taxon>Eubacteriales</taxon>
        <taxon>Clostridiaceae</taxon>
        <taxon>Clostridium</taxon>
    </lineage>
</organism>